<evidence type="ECO:0000259" key="7">
    <source>
        <dbReference type="PROSITE" id="PS50048"/>
    </source>
</evidence>
<feature type="compositionally biased region" description="Low complexity" evidence="6">
    <location>
        <begin position="26"/>
        <end position="36"/>
    </location>
</feature>
<evidence type="ECO:0000313" key="9">
    <source>
        <dbReference type="Proteomes" id="UP000053815"/>
    </source>
</evidence>
<comment type="subcellular location">
    <subcellularLocation>
        <location evidence="1">Nucleus</location>
    </subcellularLocation>
</comment>
<keyword evidence="3" id="KW-0805">Transcription regulation</keyword>
<dbReference type="AlphaFoldDB" id="A0A0C9MPM5"/>
<dbReference type="STRING" id="91626.A0A0C9MPM5"/>
<dbReference type="InterPro" id="IPR050815">
    <property type="entry name" value="TF_fung"/>
</dbReference>
<dbReference type="Proteomes" id="UP000053815">
    <property type="component" value="Unassembled WGS sequence"/>
</dbReference>
<sequence>MYFDNNLIQKQARPFVYIEYSNNTSTSSSAIASSSNHIPLHHQHTSSTTTAPHHHHHHQQQQQQQHVSSPSDSSSSASSVISTARPPPPLATQKQNQEQPKKKKRQHIGYACDKCRERRVGCDRGKPICGQCKDRYHCQYSNHALRLDNVSMRQRLDELENQVGWLTSFVTNLEQDYRSTVPRIQPHVQHHVTQQQRPLPPQVTDHSLLPTTSTTTTTAIVPRIQHESPSVYDWAIGTGWPVIENADGMKSIFTTIKNFEDLSEALRNTVETIYNAKGNPIYRQPSQFPQQLNHISRVDISVQSLYNNPVFNKRPSITHHSDERNKKEHTFTLFESLNRYSKTSRGDNSFNRNATGTNDLSTDVKSRLIHQHHKCGFPILVRPSRFENHYRQSQLKPLVLSSVFSHSVPHACIYHPHLTQIQDFRELGDKFYNHSHDLLGIDEPANLSNIHQRTLLITYDLDLGRVRRAFLHIGIAIRMCFMLNLHRPEGYVSCKTPHEREQSKRIFWTVWFYDNMVSHLFNDQLSTIKLSQISIELPTPLPDFNTIEMDQTIFAISIIQIRKLAGSISEESRKMRPRALVDHFRERLLQFYHALPKHLQFGKKNPTLFPPDASIWLRRTYFCILLDYCQCWITMYRALLPSANHQGEQPLTPNENEAILHTSQAAVAILQLFQNWFKTSSESEEKFDCFFRPYLYHFMSAKHIFSSNVSQYGRSPALVYVSRAYLVLLLQLYQTTPTRRSFDESQLEKDMLQFLNTHQIGHNEIVYQAMIDEALLDDPNADGGWSIFSVSKSTTPATTPMDDVGSKCSSNDSIMSDPCTTELDLDYFC</sequence>
<dbReference type="CDD" id="cd12148">
    <property type="entry name" value="fungal_TF_MHR"/>
    <property type="match status" value="1"/>
</dbReference>
<dbReference type="SMART" id="SM00906">
    <property type="entry name" value="Fungal_trans"/>
    <property type="match status" value="1"/>
</dbReference>
<feature type="domain" description="Zn(2)-C6 fungal-type" evidence="7">
    <location>
        <begin position="111"/>
        <end position="140"/>
    </location>
</feature>
<name>A0A0C9MPM5_9FUNG</name>
<feature type="region of interest" description="Disordered" evidence="6">
    <location>
        <begin position="26"/>
        <end position="108"/>
    </location>
</feature>
<keyword evidence="4" id="KW-0804">Transcription</keyword>
<dbReference type="EMBL" id="DF836555">
    <property type="protein sequence ID" value="GAN09409.1"/>
    <property type="molecule type" value="Genomic_DNA"/>
</dbReference>
<dbReference type="Pfam" id="PF00172">
    <property type="entry name" value="Zn_clus"/>
    <property type="match status" value="1"/>
</dbReference>
<evidence type="ECO:0000256" key="5">
    <source>
        <dbReference type="ARBA" id="ARBA00023242"/>
    </source>
</evidence>
<accession>A0A0C9MPM5</accession>
<dbReference type="CDD" id="cd00067">
    <property type="entry name" value="GAL4"/>
    <property type="match status" value="1"/>
</dbReference>
<evidence type="ECO:0000256" key="1">
    <source>
        <dbReference type="ARBA" id="ARBA00004123"/>
    </source>
</evidence>
<keyword evidence="5" id="KW-0539">Nucleus</keyword>
<reference evidence="8" key="1">
    <citation type="submission" date="2014-09" db="EMBL/GenBank/DDBJ databases">
        <title>Draft genome sequence of an oleaginous Mucoromycotina fungus Mucor ambiguus NBRC6742.</title>
        <authorList>
            <person name="Takeda I."/>
            <person name="Yamane N."/>
            <person name="Morita T."/>
            <person name="Tamano K."/>
            <person name="Machida M."/>
            <person name="Baker S."/>
            <person name="Koike H."/>
        </authorList>
    </citation>
    <scope>NUCLEOTIDE SEQUENCE</scope>
    <source>
        <strain evidence="8">NBRC 6742</strain>
    </source>
</reference>
<dbReference type="InterPro" id="IPR036864">
    <property type="entry name" value="Zn2-C6_fun-type_DNA-bd_sf"/>
</dbReference>
<dbReference type="GO" id="GO:0008270">
    <property type="term" value="F:zinc ion binding"/>
    <property type="evidence" value="ECO:0007669"/>
    <property type="project" value="InterPro"/>
</dbReference>
<evidence type="ECO:0000256" key="2">
    <source>
        <dbReference type="ARBA" id="ARBA00022723"/>
    </source>
</evidence>
<dbReference type="InterPro" id="IPR001138">
    <property type="entry name" value="Zn2Cys6_DnaBD"/>
</dbReference>
<evidence type="ECO:0000256" key="4">
    <source>
        <dbReference type="ARBA" id="ARBA00023163"/>
    </source>
</evidence>
<dbReference type="PROSITE" id="PS50048">
    <property type="entry name" value="ZN2_CY6_FUNGAL_2"/>
    <property type="match status" value="1"/>
</dbReference>
<dbReference type="OrthoDB" id="2399539at2759"/>
<dbReference type="GO" id="GO:0000981">
    <property type="term" value="F:DNA-binding transcription factor activity, RNA polymerase II-specific"/>
    <property type="evidence" value="ECO:0007669"/>
    <property type="project" value="InterPro"/>
</dbReference>
<feature type="compositionally biased region" description="Low complexity" evidence="6">
    <location>
        <begin position="60"/>
        <end position="83"/>
    </location>
</feature>
<dbReference type="Gene3D" id="4.10.240.10">
    <property type="entry name" value="Zn(2)-C6 fungal-type DNA-binding domain"/>
    <property type="match status" value="1"/>
</dbReference>
<protein>
    <recommendedName>
        <fullName evidence="7">Zn(2)-C6 fungal-type domain-containing protein</fullName>
    </recommendedName>
</protein>
<evidence type="ECO:0000256" key="6">
    <source>
        <dbReference type="SAM" id="MobiDB-lite"/>
    </source>
</evidence>
<dbReference type="PANTHER" id="PTHR47338">
    <property type="entry name" value="ZN(II)2CYS6 TRANSCRIPTION FACTOR (EUROFUNG)-RELATED"/>
    <property type="match status" value="1"/>
</dbReference>
<proteinExistence type="predicted"/>
<dbReference type="GO" id="GO:0003677">
    <property type="term" value="F:DNA binding"/>
    <property type="evidence" value="ECO:0007669"/>
    <property type="project" value="InterPro"/>
</dbReference>
<dbReference type="InterPro" id="IPR007219">
    <property type="entry name" value="XnlR_reg_dom"/>
</dbReference>
<organism evidence="8">
    <name type="scientific">Mucor ambiguus</name>
    <dbReference type="NCBI Taxonomy" id="91626"/>
    <lineage>
        <taxon>Eukaryota</taxon>
        <taxon>Fungi</taxon>
        <taxon>Fungi incertae sedis</taxon>
        <taxon>Mucoromycota</taxon>
        <taxon>Mucoromycotina</taxon>
        <taxon>Mucoromycetes</taxon>
        <taxon>Mucorales</taxon>
        <taxon>Mucorineae</taxon>
        <taxon>Mucoraceae</taxon>
        <taxon>Mucor</taxon>
    </lineage>
</organism>
<dbReference type="GO" id="GO:0006351">
    <property type="term" value="P:DNA-templated transcription"/>
    <property type="evidence" value="ECO:0007669"/>
    <property type="project" value="InterPro"/>
</dbReference>
<keyword evidence="2" id="KW-0479">Metal-binding</keyword>
<dbReference type="GO" id="GO:0005634">
    <property type="term" value="C:nucleus"/>
    <property type="evidence" value="ECO:0007669"/>
    <property type="project" value="UniProtKB-SubCell"/>
</dbReference>
<dbReference type="SUPFAM" id="SSF57701">
    <property type="entry name" value="Zn2/Cys6 DNA-binding domain"/>
    <property type="match status" value="1"/>
</dbReference>
<evidence type="ECO:0000313" key="8">
    <source>
        <dbReference type="EMBL" id="GAN09409.1"/>
    </source>
</evidence>
<dbReference type="Pfam" id="PF04082">
    <property type="entry name" value="Fungal_trans"/>
    <property type="match status" value="1"/>
</dbReference>
<dbReference type="SMART" id="SM00066">
    <property type="entry name" value="GAL4"/>
    <property type="match status" value="1"/>
</dbReference>
<dbReference type="PANTHER" id="PTHR47338:SF5">
    <property type="entry name" value="ZN(II)2CYS6 TRANSCRIPTION FACTOR (EUROFUNG)"/>
    <property type="match status" value="1"/>
</dbReference>
<keyword evidence="9" id="KW-1185">Reference proteome</keyword>
<gene>
    <name evidence="8" type="ORF">MAM1_0266c08936</name>
</gene>
<evidence type="ECO:0000256" key="3">
    <source>
        <dbReference type="ARBA" id="ARBA00023015"/>
    </source>
</evidence>